<protein>
    <recommendedName>
        <fullName evidence="2">histidine kinase</fullName>
        <ecNumber evidence="2">2.7.13.3</ecNumber>
    </recommendedName>
</protein>
<dbReference type="SMART" id="SM00086">
    <property type="entry name" value="PAC"/>
    <property type="match status" value="1"/>
</dbReference>
<dbReference type="Pfam" id="PF00989">
    <property type="entry name" value="PAS"/>
    <property type="match status" value="1"/>
</dbReference>
<dbReference type="InterPro" id="IPR013767">
    <property type="entry name" value="PAS_fold"/>
</dbReference>
<sequence>MSDLGESHVRSGAMPGLPYERRGARDEIAQRLAAIVESSDDAILTKDLDGTVTSWNRGAELLFGYRAAEIIGKPVMLLLPDDRQDEEAPILARLRRGERVRHYETVRRRKDGSLVEISLSVSPLRAANGRVIGASTIARDITERKQAEERQRLLLREMDHRMKNLFALAASVVGMSVRDAASPQELASIVQQRLSALARAHALTMPGESVAGSNDPVRLHTLLQTLLAPYESAGGGGDRLRIIGDDMILPGTAMTTIALILHELATNAAKYGALSSPSGTVTVECVAKTDRLTLTWQERGGPPSDQPGEDGFGSLLGRLASGQLGGTIEREWRPEGLRVNLTVLRDRLT</sequence>
<evidence type="ECO:0000256" key="7">
    <source>
        <dbReference type="ARBA" id="ARBA00022643"/>
    </source>
</evidence>
<dbReference type="InterPro" id="IPR011102">
    <property type="entry name" value="Sig_transdc_His_kinase_HWE"/>
</dbReference>
<keyword evidence="20" id="KW-1185">Reference proteome</keyword>
<keyword evidence="5" id="KW-0716">Sensory transduction</keyword>
<dbReference type="InterPro" id="IPR001610">
    <property type="entry name" value="PAC"/>
</dbReference>
<keyword evidence="8" id="KW-0808">Transferase</keyword>
<evidence type="ECO:0000256" key="10">
    <source>
        <dbReference type="ARBA" id="ARBA00022741"/>
    </source>
</evidence>
<dbReference type="InterPro" id="IPR000014">
    <property type="entry name" value="PAS"/>
</dbReference>
<dbReference type="PROSITE" id="PS50112">
    <property type="entry name" value="PAS"/>
    <property type="match status" value="1"/>
</dbReference>
<dbReference type="Pfam" id="PF07536">
    <property type="entry name" value="HWE_HK"/>
    <property type="match status" value="1"/>
</dbReference>
<accession>A0A4R6FVF4</accession>
<dbReference type="GO" id="GO:0004673">
    <property type="term" value="F:protein histidine kinase activity"/>
    <property type="evidence" value="ECO:0007669"/>
    <property type="project" value="UniProtKB-EC"/>
</dbReference>
<keyword evidence="6" id="KW-0285">Flavoprotein</keyword>
<feature type="region of interest" description="Disordered" evidence="16">
    <location>
        <begin position="1"/>
        <end position="20"/>
    </location>
</feature>
<keyword evidence="11" id="KW-0418">Kinase</keyword>
<organism evidence="19 20">
    <name type="scientific">Stakelama pacifica</name>
    <dbReference type="NCBI Taxonomy" id="517720"/>
    <lineage>
        <taxon>Bacteria</taxon>
        <taxon>Pseudomonadati</taxon>
        <taxon>Pseudomonadota</taxon>
        <taxon>Alphaproteobacteria</taxon>
        <taxon>Sphingomonadales</taxon>
        <taxon>Sphingomonadaceae</taxon>
        <taxon>Stakelama</taxon>
    </lineage>
</organism>
<dbReference type="InterPro" id="IPR035965">
    <property type="entry name" value="PAS-like_dom_sf"/>
</dbReference>
<evidence type="ECO:0000256" key="5">
    <source>
        <dbReference type="ARBA" id="ARBA00022606"/>
    </source>
</evidence>
<dbReference type="GO" id="GO:0006355">
    <property type="term" value="P:regulation of DNA-templated transcription"/>
    <property type="evidence" value="ECO:0007669"/>
    <property type="project" value="InterPro"/>
</dbReference>
<evidence type="ECO:0000256" key="2">
    <source>
        <dbReference type="ARBA" id="ARBA00012438"/>
    </source>
</evidence>
<dbReference type="SMART" id="SM00091">
    <property type="entry name" value="PAS"/>
    <property type="match status" value="1"/>
</dbReference>
<dbReference type="EC" id="2.7.13.3" evidence="2"/>
<gene>
    <name evidence="19" type="ORF">EV664_102544</name>
</gene>
<dbReference type="AlphaFoldDB" id="A0A4R6FVF4"/>
<dbReference type="PROSITE" id="PS50113">
    <property type="entry name" value="PAC"/>
    <property type="match status" value="1"/>
</dbReference>
<dbReference type="InterPro" id="IPR000700">
    <property type="entry name" value="PAS-assoc_C"/>
</dbReference>
<dbReference type="SUPFAM" id="SSF55874">
    <property type="entry name" value="ATPase domain of HSP90 chaperone/DNA topoisomerase II/histidine kinase"/>
    <property type="match status" value="1"/>
</dbReference>
<evidence type="ECO:0000256" key="3">
    <source>
        <dbReference type="ARBA" id="ARBA00022543"/>
    </source>
</evidence>
<keyword evidence="3" id="KW-0600">Photoreceptor protein</keyword>
<keyword evidence="7" id="KW-0288">FMN</keyword>
<evidence type="ECO:0000256" key="1">
    <source>
        <dbReference type="ARBA" id="ARBA00000085"/>
    </source>
</evidence>
<dbReference type="Gene3D" id="3.30.450.20">
    <property type="entry name" value="PAS domain"/>
    <property type="match status" value="1"/>
</dbReference>
<keyword evidence="4" id="KW-0597">Phosphoprotein</keyword>
<evidence type="ECO:0000259" key="17">
    <source>
        <dbReference type="PROSITE" id="PS50112"/>
    </source>
</evidence>
<dbReference type="SUPFAM" id="SSF55785">
    <property type="entry name" value="PYP-like sensor domain (PAS domain)"/>
    <property type="match status" value="1"/>
</dbReference>
<evidence type="ECO:0000256" key="9">
    <source>
        <dbReference type="ARBA" id="ARBA00022737"/>
    </source>
</evidence>
<evidence type="ECO:0000313" key="19">
    <source>
        <dbReference type="EMBL" id="TDN85833.1"/>
    </source>
</evidence>
<dbReference type="Gene3D" id="3.30.565.10">
    <property type="entry name" value="Histidine kinase-like ATPase, C-terminal domain"/>
    <property type="match status" value="1"/>
</dbReference>
<keyword evidence="13" id="KW-0157">Chromophore</keyword>
<comment type="catalytic activity">
    <reaction evidence="1">
        <text>ATP + protein L-histidine = ADP + protein N-phospho-L-histidine.</text>
        <dbReference type="EC" id="2.7.13.3"/>
    </reaction>
</comment>
<keyword evidence="12" id="KW-0067">ATP-binding</keyword>
<dbReference type="RefSeq" id="WP_133494702.1">
    <property type="nucleotide sequence ID" value="NZ_BMLU01000002.1"/>
</dbReference>
<dbReference type="PANTHER" id="PTHR41523:SF8">
    <property type="entry name" value="ETHYLENE RESPONSE SENSOR PROTEIN"/>
    <property type="match status" value="1"/>
</dbReference>
<evidence type="ECO:0000256" key="4">
    <source>
        <dbReference type="ARBA" id="ARBA00022553"/>
    </source>
</evidence>
<dbReference type="SMART" id="SM00911">
    <property type="entry name" value="HWE_HK"/>
    <property type="match status" value="1"/>
</dbReference>
<evidence type="ECO:0000313" key="20">
    <source>
        <dbReference type="Proteomes" id="UP000295493"/>
    </source>
</evidence>
<evidence type="ECO:0000256" key="11">
    <source>
        <dbReference type="ARBA" id="ARBA00022777"/>
    </source>
</evidence>
<evidence type="ECO:0000259" key="18">
    <source>
        <dbReference type="PROSITE" id="PS50113"/>
    </source>
</evidence>
<keyword evidence="15" id="KW-0675">Receptor</keyword>
<dbReference type="InterPro" id="IPR036890">
    <property type="entry name" value="HATPase_C_sf"/>
</dbReference>
<evidence type="ECO:0000256" key="8">
    <source>
        <dbReference type="ARBA" id="ARBA00022679"/>
    </source>
</evidence>
<reference evidence="19 20" key="1">
    <citation type="submission" date="2019-03" db="EMBL/GenBank/DDBJ databases">
        <title>Genomic Encyclopedia of Type Strains, Phase IV (KMG-IV): sequencing the most valuable type-strain genomes for metagenomic binning, comparative biology and taxonomic classification.</title>
        <authorList>
            <person name="Goeker M."/>
        </authorList>
    </citation>
    <scope>NUCLEOTIDE SEQUENCE [LARGE SCALE GENOMIC DNA]</scope>
    <source>
        <strain evidence="19 20">DSM 25059</strain>
    </source>
</reference>
<dbReference type="GO" id="GO:0005524">
    <property type="term" value="F:ATP binding"/>
    <property type="evidence" value="ECO:0007669"/>
    <property type="project" value="UniProtKB-KW"/>
</dbReference>
<evidence type="ECO:0000256" key="15">
    <source>
        <dbReference type="ARBA" id="ARBA00023170"/>
    </source>
</evidence>
<evidence type="ECO:0000256" key="6">
    <source>
        <dbReference type="ARBA" id="ARBA00022630"/>
    </source>
</evidence>
<proteinExistence type="predicted"/>
<keyword evidence="14" id="KW-0843">Virulence</keyword>
<name>A0A4R6FVF4_9SPHN</name>
<evidence type="ECO:0000256" key="16">
    <source>
        <dbReference type="SAM" id="MobiDB-lite"/>
    </source>
</evidence>
<dbReference type="EMBL" id="SNWD01000002">
    <property type="protein sequence ID" value="TDN85833.1"/>
    <property type="molecule type" value="Genomic_DNA"/>
</dbReference>
<keyword evidence="10" id="KW-0547">Nucleotide-binding</keyword>
<dbReference type="NCBIfam" id="TIGR00229">
    <property type="entry name" value="sensory_box"/>
    <property type="match status" value="1"/>
</dbReference>
<dbReference type="OrthoDB" id="9760752at2"/>
<feature type="domain" description="PAC" evidence="18">
    <location>
        <begin position="101"/>
        <end position="153"/>
    </location>
</feature>
<evidence type="ECO:0000256" key="12">
    <source>
        <dbReference type="ARBA" id="ARBA00022840"/>
    </source>
</evidence>
<dbReference type="PANTHER" id="PTHR41523">
    <property type="entry name" value="TWO-COMPONENT SYSTEM SENSOR PROTEIN"/>
    <property type="match status" value="1"/>
</dbReference>
<dbReference type="CDD" id="cd00130">
    <property type="entry name" value="PAS"/>
    <property type="match status" value="1"/>
</dbReference>
<evidence type="ECO:0000256" key="13">
    <source>
        <dbReference type="ARBA" id="ARBA00022991"/>
    </source>
</evidence>
<dbReference type="GO" id="GO:0009881">
    <property type="term" value="F:photoreceptor activity"/>
    <property type="evidence" value="ECO:0007669"/>
    <property type="project" value="UniProtKB-KW"/>
</dbReference>
<dbReference type="Proteomes" id="UP000295493">
    <property type="component" value="Unassembled WGS sequence"/>
</dbReference>
<comment type="caution">
    <text evidence="19">The sequence shown here is derived from an EMBL/GenBank/DDBJ whole genome shotgun (WGS) entry which is preliminary data.</text>
</comment>
<evidence type="ECO:0000256" key="14">
    <source>
        <dbReference type="ARBA" id="ARBA00023026"/>
    </source>
</evidence>
<feature type="domain" description="PAS" evidence="17">
    <location>
        <begin position="28"/>
        <end position="97"/>
    </location>
</feature>
<keyword evidence="9" id="KW-0677">Repeat</keyword>